<protein>
    <submittedName>
        <fullName evidence="4">M20_dimer domain-containing protein</fullName>
    </submittedName>
</protein>
<dbReference type="InterPro" id="IPR052083">
    <property type="entry name" value="Aminoacylase-1_M20A"/>
</dbReference>
<dbReference type="OrthoDB" id="3064516at2759"/>
<reference evidence="4" key="1">
    <citation type="submission" date="2016-06" db="UniProtKB">
        <authorList>
            <consortium name="WormBaseParasite"/>
        </authorList>
    </citation>
    <scope>IDENTIFICATION</scope>
</reference>
<dbReference type="SUPFAM" id="SSF55031">
    <property type="entry name" value="Bacterial exopeptidase dimerisation domain"/>
    <property type="match status" value="1"/>
</dbReference>
<dbReference type="Pfam" id="PF07687">
    <property type="entry name" value="M20_dimer"/>
    <property type="match status" value="1"/>
</dbReference>
<dbReference type="InterPro" id="IPR036264">
    <property type="entry name" value="Bact_exopeptidase_dim_dom"/>
</dbReference>
<dbReference type="Proteomes" id="UP000272942">
    <property type="component" value="Unassembled WGS sequence"/>
</dbReference>
<feature type="domain" description="Peptidase M20 dimerisation" evidence="1">
    <location>
        <begin position="19"/>
        <end position="73"/>
    </location>
</feature>
<evidence type="ECO:0000313" key="4">
    <source>
        <dbReference type="WBParaSite" id="ECPE_0001421201-mRNA-1"/>
    </source>
</evidence>
<sequence>MRFRNKEKERLEQSNDQLTLDDVTSVNLTMMSGGVQYNVLPSSLTASFDVRLTPSLSLEEWKHMLDTWAEEAGGGITVSCFLLPHSIHWLSRSWIVSYFDLKESYSRIGIHRLVSAV</sequence>
<dbReference type="EMBL" id="UZAN01056873">
    <property type="protein sequence ID" value="VDP91444.1"/>
    <property type="molecule type" value="Genomic_DNA"/>
</dbReference>
<proteinExistence type="predicted"/>
<dbReference type="GO" id="GO:0004046">
    <property type="term" value="F:aminoacylase activity"/>
    <property type="evidence" value="ECO:0007669"/>
    <property type="project" value="TreeGrafter"/>
</dbReference>
<name>A0A183B4N7_9TREM</name>
<dbReference type="PANTHER" id="PTHR45892">
    <property type="entry name" value="AMINOACYLASE-1"/>
    <property type="match status" value="1"/>
</dbReference>
<dbReference type="PANTHER" id="PTHR45892:SF1">
    <property type="entry name" value="AMINOACYLASE-1"/>
    <property type="match status" value="1"/>
</dbReference>
<dbReference type="Gene3D" id="3.30.70.360">
    <property type="match status" value="1"/>
</dbReference>
<dbReference type="AlphaFoldDB" id="A0A183B4N7"/>
<keyword evidence="3" id="KW-1185">Reference proteome</keyword>
<evidence type="ECO:0000313" key="2">
    <source>
        <dbReference type="EMBL" id="VDP91444.1"/>
    </source>
</evidence>
<gene>
    <name evidence="2" type="ORF">ECPE_LOCUS14172</name>
</gene>
<evidence type="ECO:0000259" key="1">
    <source>
        <dbReference type="Pfam" id="PF07687"/>
    </source>
</evidence>
<accession>A0A183B4N7</accession>
<organism evidence="4">
    <name type="scientific">Echinostoma caproni</name>
    <dbReference type="NCBI Taxonomy" id="27848"/>
    <lineage>
        <taxon>Eukaryota</taxon>
        <taxon>Metazoa</taxon>
        <taxon>Spiralia</taxon>
        <taxon>Lophotrochozoa</taxon>
        <taxon>Platyhelminthes</taxon>
        <taxon>Trematoda</taxon>
        <taxon>Digenea</taxon>
        <taxon>Plagiorchiida</taxon>
        <taxon>Echinostomata</taxon>
        <taxon>Echinostomatoidea</taxon>
        <taxon>Echinostomatidae</taxon>
        <taxon>Echinostoma</taxon>
    </lineage>
</organism>
<dbReference type="WBParaSite" id="ECPE_0001421201-mRNA-1">
    <property type="protein sequence ID" value="ECPE_0001421201-mRNA-1"/>
    <property type="gene ID" value="ECPE_0001421201"/>
</dbReference>
<evidence type="ECO:0000313" key="3">
    <source>
        <dbReference type="Proteomes" id="UP000272942"/>
    </source>
</evidence>
<dbReference type="InterPro" id="IPR011650">
    <property type="entry name" value="Peptidase_M20_dimer"/>
</dbReference>
<reference evidence="2 3" key="2">
    <citation type="submission" date="2018-11" db="EMBL/GenBank/DDBJ databases">
        <authorList>
            <consortium name="Pathogen Informatics"/>
        </authorList>
    </citation>
    <scope>NUCLEOTIDE SEQUENCE [LARGE SCALE GENOMIC DNA]</scope>
    <source>
        <strain evidence="2 3">Egypt</strain>
    </source>
</reference>